<evidence type="ECO:0000313" key="9">
    <source>
        <dbReference type="EMBL" id="PRW56743.1"/>
    </source>
</evidence>
<feature type="transmembrane region" description="Helical" evidence="7">
    <location>
        <begin position="84"/>
        <end position="111"/>
    </location>
</feature>
<keyword evidence="10" id="KW-1185">Reference proteome</keyword>
<feature type="transmembrane region" description="Helical" evidence="7">
    <location>
        <begin position="285"/>
        <end position="305"/>
    </location>
</feature>
<evidence type="ECO:0000256" key="4">
    <source>
        <dbReference type="ARBA" id="ARBA00022989"/>
    </source>
</evidence>
<accession>A0A2P6TRQ0</accession>
<dbReference type="PANTHER" id="PTHR14255:SF3">
    <property type="entry name" value="SULFITE EXPORTER TAUE_SAFE FAMILY PROTEIN 5-RELATED"/>
    <property type="match status" value="1"/>
</dbReference>
<evidence type="ECO:0000256" key="3">
    <source>
        <dbReference type="ARBA" id="ARBA00022692"/>
    </source>
</evidence>
<dbReference type="InterPro" id="IPR002781">
    <property type="entry name" value="TM_pro_TauE-like"/>
</dbReference>
<evidence type="ECO:0000256" key="2">
    <source>
        <dbReference type="ARBA" id="ARBA00009142"/>
    </source>
</evidence>
<organism evidence="9 10">
    <name type="scientific">Chlorella sorokiniana</name>
    <name type="common">Freshwater green alga</name>
    <dbReference type="NCBI Taxonomy" id="3076"/>
    <lineage>
        <taxon>Eukaryota</taxon>
        <taxon>Viridiplantae</taxon>
        <taxon>Chlorophyta</taxon>
        <taxon>core chlorophytes</taxon>
        <taxon>Trebouxiophyceae</taxon>
        <taxon>Chlorellales</taxon>
        <taxon>Chlorellaceae</taxon>
        <taxon>Chlorella clade</taxon>
        <taxon>Chlorella</taxon>
    </lineage>
</organism>
<reference evidence="9 10" key="1">
    <citation type="journal article" date="2018" name="Plant J.">
        <title>Genome sequences of Chlorella sorokiniana UTEX 1602 and Micractinium conductrix SAG 241.80: implications to maltose excretion by a green alga.</title>
        <authorList>
            <person name="Arriola M.B."/>
            <person name="Velmurugan N."/>
            <person name="Zhang Y."/>
            <person name="Plunkett M.H."/>
            <person name="Hondzo H."/>
            <person name="Barney B.M."/>
        </authorList>
    </citation>
    <scope>NUCLEOTIDE SEQUENCE [LARGE SCALE GENOMIC DNA]</scope>
    <source>
        <strain evidence="10">UTEX 1602</strain>
    </source>
</reference>
<feature type="chain" id="PRO_5015142000" description="Sulfite exporter family" evidence="8">
    <location>
        <begin position="30"/>
        <end position="513"/>
    </location>
</feature>
<feature type="transmembrane region" description="Helical" evidence="7">
    <location>
        <begin position="472"/>
        <end position="491"/>
    </location>
</feature>
<feature type="compositionally biased region" description="Low complexity" evidence="6">
    <location>
        <begin position="216"/>
        <end position="229"/>
    </location>
</feature>
<dbReference type="PANTHER" id="PTHR14255">
    <property type="entry name" value="CEREBLON"/>
    <property type="match status" value="1"/>
</dbReference>
<comment type="similarity">
    <text evidence="2">Belongs to the 4-toluene sulfonate uptake permease (TSUP) (TC 2.A.102) family.</text>
</comment>
<evidence type="ECO:0000256" key="5">
    <source>
        <dbReference type="ARBA" id="ARBA00023136"/>
    </source>
</evidence>
<dbReference type="AlphaFoldDB" id="A0A2P6TRQ0"/>
<evidence type="ECO:0000256" key="7">
    <source>
        <dbReference type="SAM" id="Phobius"/>
    </source>
</evidence>
<feature type="signal peptide" evidence="8">
    <location>
        <begin position="1"/>
        <end position="29"/>
    </location>
</feature>
<dbReference type="GO" id="GO:0016567">
    <property type="term" value="P:protein ubiquitination"/>
    <property type="evidence" value="ECO:0007669"/>
    <property type="project" value="TreeGrafter"/>
</dbReference>
<evidence type="ECO:0000256" key="1">
    <source>
        <dbReference type="ARBA" id="ARBA00004141"/>
    </source>
</evidence>
<keyword evidence="8" id="KW-0732">Signal</keyword>
<dbReference type="STRING" id="3076.A0A2P6TRQ0"/>
<feature type="transmembrane region" description="Helical" evidence="7">
    <location>
        <begin position="123"/>
        <end position="142"/>
    </location>
</feature>
<evidence type="ECO:0000256" key="6">
    <source>
        <dbReference type="SAM" id="MobiDB-lite"/>
    </source>
</evidence>
<dbReference type="OrthoDB" id="549777at2759"/>
<gene>
    <name evidence="9" type="ORF">C2E21_4765</name>
</gene>
<sequence length="513" mass="52791">MRPPPWWTVPPWGLQRLLLLVLLVTVASCRKVSQHSPPAIAAAAGGEAGAGGGALRRLLADAALPPAEAEQVHRPFHFTLTTSFALALSVLVAALSNAAGVGGGAIFVPLFNVLLSFSIKNATALSQAVITGGALGAVAYSISRRHPRDASRTLVDFDLALVICPGLLLGVSTGVLLNIALPTWLMTFLLIVLLFFLAWRTAATGLRMRRKEREAQQAQQAAKQGQQQQLDHSSMGVLQTEGSGTLQAPRPPFPWGKLAQIAGMWLLFSGLQLGKERFSRCSWPFALLYACQAAAALSLALLFSWRAGRSAGAGRRRELESKRLILQGNIDSSSPVAAAAAGTVPADVSVSVQVAAPSPKQGTGAPSWTPRQLAIAFTVALCGGAVAGTLGIGGGMVLAPLLLELGVHPQAASATSGLLVLFSASTAVLAFAAAGRLNLQYAVVFGSTCFVSAALGTFLIGRAVRRSGRASLLVLILAGIIAVGAVVTTAFSGTHAVADLAAGTHLGGGSFCG</sequence>
<feature type="transmembrane region" description="Helical" evidence="7">
    <location>
        <begin position="373"/>
        <end position="399"/>
    </location>
</feature>
<feature type="transmembrane region" description="Helical" evidence="7">
    <location>
        <begin position="411"/>
        <end position="433"/>
    </location>
</feature>
<dbReference type="PROSITE" id="PS51257">
    <property type="entry name" value="PROKAR_LIPOPROTEIN"/>
    <property type="match status" value="1"/>
</dbReference>
<feature type="region of interest" description="Disordered" evidence="6">
    <location>
        <begin position="214"/>
        <end position="234"/>
    </location>
</feature>
<dbReference type="Proteomes" id="UP000239899">
    <property type="component" value="Unassembled WGS sequence"/>
</dbReference>
<keyword evidence="3 7" id="KW-0812">Transmembrane</keyword>
<comment type="subcellular location">
    <subcellularLocation>
        <location evidence="1">Membrane</location>
        <topology evidence="1">Multi-pass membrane protein</topology>
    </subcellularLocation>
</comment>
<dbReference type="EMBL" id="LHPG02000008">
    <property type="protein sequence ID" value="PRW56743.1"/>
    <property type="molecule type" value="Genomic_DNA"/>
</dbReference>
<protein>
    <recommendedName>
        <fullName evidence="11">Sulfite exporter family</fullName>
    </recommendedName>
</protein>
<dbReference type="GO" id="GO:0016020">
    <property type="term" value="C:membrane"/>
    <property type="evidence" value="ECO:0007669"/>
    <property type="project" value="UniProtKB-SubCell"/>
</dbReference>
<name>A0A2P6TRQ0_CHLSO</name>
<keyword evidence="5 7" id="KW-0472">Membrane</keyword>
<keyword evidence="4 7" id="KW-1133">Transmembrane helix</keyword>
<evidence type="ECO:0008006" key="11">
    <source>
        <dbReference type="Google" id="ProtNLM"/>
    </source>
</evidence>
<dbReference type="GO" id="GO:0031464">
    <property type="term" value="C:Cul4A-RING E3 ubiquitin ligase complex"/>
    <property type="evidence" value="ECO:0007669"/>
    <property type="project" value="TreeGrafter"/>
</dbReference>
<feature type="transmembrane region" description="Helical" evidence="7">
    <location>
        <begin position="154"/>
        <end position="177"/>
    </location>
</feature>
<comment type="caution">
    <text evidence="9">The sequence shown here is derived from an EMBL/GenBank/DDBJ whole genome shotgun (WGS) entry which is preliminary data.</text>
</comment>
<feature type="transmembrane region" description="Helical" evidence="7">
    <location>
        <begin position="439"/>
        <end position="460"/>
    </location>
</feature>
<feature type="transmembrane region" description="Helical" evidence="7">
    <location>
        <begin position="183"/>
        <end position="203"/>
    </location>
</feature>
<dbReference type="Pfam" id="PF01925">
    <property type="entry name" value="TauE"/>
    <property type="match status" value="2"/>
</dbReference>
<proteinExistence type="inferred from homology"/>
<evidence type="ECO:0000256" key="8">
    <source>
        <dbReference type="SAM" id="SignalP"/>
    </source>
</evidence>
<evidence type="ECO:0000313" key="10">
    <source>
        <dbReference type="Proteomes" id="UP000239899"/>
    </source>
</evidence>